<dbReference type="EMBL" id="LJZV01000016">
    <property type="protein sequence ID" value="KZD90362.1"/>
    <property type="molecule type" value="Genomic_DNA"/>
</dbReference>
<proteinExistence type="predicted"/>
<gene>
    <name evidence="2" type="ORF">B4122_3283</name>
</gene>
<evidence type="ECO:0000313" key="2">
    <source>
        <dbReference type="EMBL" id="KZD90362.1"/>
    </source>
</evidence>
<protein>
    <recommendedName>
        <fullName evidence="4">Holin</fullName>
    </recommendedName>
</protein>
<organism evidence="2 3">
    <name type="scientific">Bacillus subtilis</name>
    <dbReference type="NCBI Taxonomy" id="1423"/>
    <lineage>
        <taxon>Bacteria</taxon>
        <taxon>Bacillati</taxon>
        <taxon>Bacillota</taxon>
        <taxon>Bacilli</taxon>
        <taxon>Bacillales</taxon>
        <taxon>Bacillaceae</taxon>
        <taxon>Bacillus</taxon>
    </lineage>
</organism>
<reference evidence="2 3" key="1">
    <citation type="submission" date="2015-09" db="EMBL/GenBank/DDBJ databases">
        <title>Spore heat resistance.</title>
        <authorList>
            <person name="Boekhorst J."/>
            <person name="Berendsen E.M."/>
            <person name="Wells-Bennik M.H."/>
            <person name="Kuipers O.P."/>
        </authorList>
    </citation>
    <scope>NUCLEOTIDE SEQUENCE [LARGE SCALE GENOMIC DNA]</scope>
    <source>
        <strain evidence="2 3">B4122</strain>
    </source>
</reference>
<keyword evidence="1" id="KW-0472">Membrane</keyword>
<dbReference type="Proteomes" id="UP000076442">
    <property type="component" value="Unassembled WGS sequence"/>
</dbReference>
<sequence length="87" mass="9777">MPEPNIHEFNDKLAEVREWLVRIDTKVDYFNDVKTTAERADEKADEALSLAKENRADIADMKANTKWIWGVMIGVAGLAISGVALFL</sequence>
<feature type="transmembrane region" description="Helical" evidence="1">
    <location>
        <begin position="67"/>
        <end position="86"/>
    </location>
</feature>
<keyword evidence="1" id="KW-1133">Transmembrane helix</keyword>
<dbReference type="InterPro" id="IPR019715">
    <property type="entry name" value="Haemolysin_XhlA"/>
</dbReference>
<comment type="caution">
    <text evidence="2">The sequence shown here is derived from an EMBL/GenBank/DDBJ whole genome shotgun (WGS) entry which is preliminary data.</text>
</comment>
<dbReference type="RefSeq" id="WP_017695216.1">
    <property type="nucleotide sequence ID" value="NZ_CANLQF010000001.1"/>
</dbReference>
<name>A0AAP1E4X9_BACIU</name>
<evidence type="ECO:0008006" key="4">
    <source>
        <dbReference type="Google" id="ProtNLM"/>
    </source>
</evidence>
<dbReference type="Pfam" id="PF10779">
    <property type="entry name" value="XhlA"/>
    <property type="match status" value="1"/>
</dbReference>
<dbReference type="AlphaFoldDB" id="A0AAP1E4X9"/>
<keyword evidence="1" id="KW-0812">Transmembrane</keyword>
<evidence type="ECO:0000256" key="1">
    <source>
        <dbReference type="SAM" id="Phobius"/>
    </source>
</evidence>
<evidence type="ECO:0000313" key="3">
    <source>
        <dbReference type="Proteomes" id="UP000076442"/>
    </source>
</evidence>
<accession>A0AAP1E4X9</accession>